<dbReference type="RefSeq" id="WP_136932791.1">
    <property type="nucleotide sequence ID" value="NZ_SSMQ01000040.1"/>
</dbReference>
<evidence type="ECO:0000313" key="2">
    <source>
        <dbReference type="EMBL" id="TKD01345.1"/>
    </source>
</evidence>
<gene>
    <name evidence="2" type="ORF">E8A74_31355</name>
</gene>
<dbReference type="EMBL" id="SSMQ01000040">
    <property type="protein sequence ID" value="TKD01345.1"/>
    <property type="molecule type" value="Genomic_DNA"/>
</dbReference>
<evidence type="ECO:0000256" key="1">
    <source>
        <dbReference type="SAM" id="MobiDB-lite"/>
    </source>
</evidence>
<comment type="caution">
    <text evidence="2">The sequence shown here is derived from an EMBL/GenBank/DDBJ whole genome shotgun (WGS) entry which is preliminary data.</text>
</comment>
<dbReference type="Proteomes" id="UP000309215">
    <property type="component" value="Unassembled WGS sequence"/>
</dbReference>
<dbReference type="AlphaFoldDB" id="A0A4U1J2N4"/>
<proteinExistence type="predicted"/>
<feature type="region of interest" description="Disordered" evidence="1">
    <location>
        <begin position="101"/>
        <end position="144"/>
    </location>
</feature>
<feature type="compositionally biased region" description="Polar residues" evidence="1">
    <location>
        <begin position="119"/>
        <end position="129"/>
    </location>
</feature>
<protein>
    <submittedName>
        <fullName evidence="2">Uncharacterized protein</fullName>
    </submittedName>
</protein>
<name>A0A4U1J2N4_9BACT</name>
<accession>A0A4U1J2N4</accession>
<evidence type="ECO:0000313" key="3">
    <source>
        <dbReference type="Proteomes" id="UP000309215"/>
    </source>
</evidence>
<sequence>MSRRGCRGLPLAKELQLLERLLRATPKEHADWIRIVDRMAQTAFAMEDEAFRACSELERSPPRDQKQLAYGESTLRTIEGTLAYARRTTRFACDTLARHPSHRANAPCDETLPPPPTNPTQVCAETNASFPAEPPAPGCEAVAP</sequence>
<reference evidence="2 3" key="1">
    <citation type="submission" date="2019-04" db="EMBL/GenBank/DDBJ databases">
        <authorList>
            <person name="Li Y."/>
            <person name="Wang J."/>
        </authorList>
    </citation>
    <scope>NUCLEOTIDE SEQUENCE [LARGE SCALE GENOMIC DNA]</scope>
    <source>
        <strain evidence="2 3">DSM 14668</strain>
    </source>
</reference>
<organism evidence="2 3">
    <name type="scientific">Polyangium fumosum</name>
    <dbReference type="NCBI Taxonomy" id="889272"/>
    <lineage>
        <taxon>Bacteria</taxon>
        <taxon>Pseudomonadati</taxon>
        <taxon>Myxococcota</taxon>
        <taxon>Polyangia</taxon>
        <taxon>Polyangiales</taxon>
        <taxon>Polyangiaceae</taxon>
        <taxon>Polyangium</taxon>
    </lineage>
</organism>
<keyword evidence="3" id="KW-1185">Reference proteome</keyword>